<accession>A0ABT5NGE4</accession>
<keyword evidence="2" id="KW-1185">Reference proteome</keyword>
<evidence type="ECO:0000313" key="2">
    <source>
        <dbReference type="Proteomes" id="UP001148189"/>
    </source>
</evidence>
<dbReference type="EMBL" id="JAMDHD010000032">
    <property type="protein sequence ID" value="MDD0987446.1"/>
    <property type="molecule type" value="Genomic_DNA"/>
</dbReference>
<evidence type="ECO:0000313" key="1">
    <source>
        <dbReference type="EMBL" id="MDD0987446.1"/>
    </source>
</evidence>
<name>A0ABT5NGE4_9PSED</name>
<dbReference type="RefSeq" id="WP_169961124.1">
    <property type="nucleotide sequence ID" value="NZ_JAMDGV010000022.1"/>
</dbReference>
<proteinExistence type="predicted"/>
<protein>
    <submittedName>
        <fullName evidence="1">Uncharacterized protein</fullName>
    </submittedName>
</protein>
<dbReference type="Proteomes" id="UP001148189">
    <property type="component" value="Unassembled WGS sequence"/>
</dbReference>
<organism evidence="1 2">
    <name type="scientific">Pseudomonas shahriarae</name>
    <dbReference type="NCBI Taxonomy" id="2745512"/>
    <lineage>
        <taxon>Bacteria</taxon>
        <taxon>Pseudomonadati</taxon>
        <taxon>Pseudomonadota</taxon>
        <taxon>Gammaproteobacteria</taxon>
        <taxon>Pseudomonadales</taxon>
        <taxon>Pseudomonadaceae</taxon>
        <taxon>Pseudomonas</taxon>
    </lineage>
</organism>
<sequence>MALILFGLMASVLPSRGQLVNLGGGSRFLVGGHLEQAAACCVASAFR</sequence>
<reference evidence="1" key="1">
    <citation type="submission" date="2022-05" db="EMBL/GenBank/DDBJ databases">
        <title>Novel Pseudomonas spp. Isolated from a Rainbow Trout Aquaculture Facility.</title>
        <authorList>
            <person name="Testerman T."/>
            <person name="Graf J."/>
        </authorList>
    </citation>
    <scope>NUCLEOTIDE SEQUENCE</scope>
    <source>
        <strain evidence="1">ID1050</strain>
    </source>
</reference>
<gene>
    <name evidence="1" type="ORF">M5G21_21040</name>
</gene>
<comment type="caution">
    <text evidence="1">The sequence shown here is derived from an EMBL/GenBank/DDBJ whole genome shotgun (WGS) entry which is preliminary data.</text>
</comment>